<evidence type="ECO:0000313" key="6">
    <source>
        <dbReference type="EMBL" id="GBG30429.1"/>
    </source>
</evidence>
<dbReference type="InParanoid" id="A0A2R5GJD8"/>
<evidence type="ECO:0000256" key="4">
    <source>
        <dbReference type="ARBA" id="ARBA00023212"/>
    </source>
</evidence>
<evidence type="ECO:0000256" key="3">
    <source>
        <dbReference type="ARBA" id="ARBA00022490"/>
    </source>
</evidence>
<dbReference type="AlphaFoldDB" id="A0A2R5GJD8"/>
<name>A0A2R5GJD8_9STRA</name>
<dbReference type="EMBL" id="BEYU01000076">
    <property type="protein sequence ID" value="GBG30429.1"/>
    <property type="molecule type" value="Genomic_DNA"/>
</dbReference>
<keyword evidence="4" id="KW-0206">Cytoskeleton</keyword>
<evidence type="ECO:0000256" key="2">
    <source>
        <dbReference type="ARBA" id="ARBA00004245"/>
    </source>
</evidence>
<protein>
    <submittedName>
        <fullName evidence="6">Uncharacterized protein</fullName>
    </submittedName>
</protein>
<evidence type="ECO:0000256" key="5">
    <source>
        <dbReference type="ARBA" id="ARBA00023273"/>
    </source>
</evidence>
<dbReference type="Proteomes" id="UP000241890">
    <property type="component" value="Unassembled WGS sequence"/>
</dbReference>
<organism evidence="6 7">
    <name type="scientific">Hondaea fermentalgiana</name>
    <dbReference type="NCBI Taxonomy" id="2315210"/>
    <lineage>
        <taxon>Eukaryota</taxon>
        <taxon>Sar</taxon>
        <taxon>Stramenopiles</taxon>
        <taxon>Bigyra</taxon>
        <taxon>Labyrinthulomycetes</taxon>
        <taxon>Thraustochytrida</taxon>
        <taxon>Thraustochytriidae</taxon>
        <taxon>Hondaea</taxon>
    </lineage>
</organism>
<comment type="caution">
    <text evidence="6">The sequence shown here is derived from an EMBL/GenBank/DDBJ whole genome shotgun (WGS) entry which is preliminary data.</text>
</comment>
<reference evidence="6 7" key="1">
    <citation type="submission" date="2017-12" db="EMBL/GenBank/DDBJ databases">
        <title>Sequencing, de novo assembly and annotation of complete genome of a new Thraustochytrid species, strain FCC1311.</title>
        <authorList>
            <person name="Sedici K."/>
            <person name="Godart F."/>
            <person name="Aiese Cigliano R."/>
            <person name="Sanseverino W."/>
            <person name="Barakat M."/>
            <person name="Ortet P."/>
            <person name="Marechal E."/>
            <person name="Cagnac O."/>
            <person name="Amato A."/>
        </authorList>
    </citation>
    <scope>NUCLEOTIDE SEQUENCE [LARGE SCALE GENOMIC DNA]</scope>
</reference>
<dbReference type="GO" id="GO:0035082">
    <property type="term" value="P:axoneme assembly"/>
    <property type="evidence" value="ECO:0007669"/>
    <property type="project" value="InterPro"/>
</dbReference>
<gene>
    <name evidence="6" type="ORF">FCC1311_066482</name>
</gene>
<dbReference type="InterPro" id="IPR026507">
    <property type="entry name" value="PIRC1/2"/>
</dbReference>
<accession>A0A2R5GJD8</accession>
<sequence>MPRSRKPSSAAFYVPSSKIYGWRPSYETNPSEKIRKANTKMNQSDEDKEFVNTFWQSTSQAYGSFGYEKNTLCSAMEDLKSVKAAKHVSRNGDGPAPPNESKHAVDLSFQNYQLARKPEHKIYTTTSNDIGSKKPQFDTKLYPHMNQFTNTFLAGMQRDCGLNTTIAKHRYHDEA</sequence>
<dbReference type="Pfam" id="PF14892">
    <property type="entry name" value="PIRC1_2"/>
    <property type="match status" value="1"/>
</dbReference>
<comment type="subcellular location">
    <subcellularLocation>
        <location evidence="1">Cell projection</location>
        <location evidence="1">Cilium</location>
    </subcellularLocation>
    <subcellularLocation>
        <location evidence="2">Cytoplasm</location>
        <location evidence="2">Cytoskeleton</location>
    </subcellularLocation>
</comment>
<evidence type="ECO:0000313" key="7">
    <source>
        <dbReference type="Proteomes" id="UP000241890"/>
    </source>
</evidence>
<proteinExistence type="predicted"/>
<dbReference type="GO" id="GO:0005879">
    <property type="term" value="C:axonemal microtubule"/>
    <property type="evidence" value="ECO:0007669"/>
    <property type="project" value="InterPro"/>
</dbReference>
<keyword evidence="7" id="KW-1185">Reference proteome</keyword>
<keyword evidence="5" id="KW-0966">Cell projection</keyword>
<keyword evidence="3" id="KW-0963">Cytoplasm</keyword>
<evidence type="ECO:0000256" key="1">
    <source>
        <dbReference type="ARBA" id="ARBA00004138"/>
    </source>
</evidence>